<evidence type="ECO:0000313" key="3">
    <source>
        <dbReference type="Proteomes" id="UP000242287"/>
    </source>
</evidence>
<keyword evidence="3" id="KW-1185">Reference proteome</keyword>
<evidence type="ECO:0000313" key="2">
    <source>
        <dbReference type="EMBL" id="PFH54536.1"/>
    </source>
</evidence>
<sequence length="145" mass="16737">MTSGIADEPSPEHDRKKSPGSSSRRISIAHPYARLFAKKDEVKRRKIWNHALEKPLFTPYELSTMRAPDRRSIYISSLEVHINRLHAQLLEMGFWPVPFKELEPYKGLNMMTAKSMVSNLQHDASIAKLKLLELERAVRLTSTLR</sequence>
<gene>
    <name evidence="2" type="ORF">AMATHDRAFT_134330</name>
</gene>
<accession>A0A2A9P1D6</accession>
<organism evidence="2 3">
    <name type="scientific">Amanita thiersii Skay4041</name>
    <dbReference type="NCBI Taxonomy" id="703135"/>
    <lineage>
        <taxon>Eukaryota</taxon>
        <taxon>Fungi</taxon>
        <taxon>Dikarya</taxon>
        <taxon>Basidiomycota</taxon>
        <taxon>Agaricomycotina</taxon>
        <taxon>Agaricomycetes</taxon>
        <taxon>Agaricomycetidae</taxon>
        <taxon>Agaricales</taxon>
        <taxon>Pluteineae</taxon>
        <taxon>Amanitaceae</taxon>
        <taxon>Amanita</taxon>
    </lineage>
</organism>
<feature type="region of interest" description="Disordered" evidence="1">
    <location>
        <begin position="1"/>
        <end position="24"/>
    </location>
</feature>
<dbReference type="Proteomes" id="UP000242287">
    <property type="component" value="Unassembled WGS sequence"/>
</dbReference>
<dbReference type="EMBL" id="KZ301969">
    <property type="protein sequence ID" value="PFH54536.1"/>
    <property type="molecule type" value="Genomic_DNA"/>
</dbReference>
<proteinExistence type="predicted"/>
<protein>
    <submittedName>
        <fullName evidence="2">Uncharacterized protein</fullName>
    </submittedName>
</protein>
<reference evidence="2 3" key="1">
    <citation type="submission" date="2014-02" db="EMBL/GenBank/DDBJ databases">
        <title>Transposable element dynamics among asymbiotic and ectomycorrhizal Amanita fungi.</title>
        <authorList>
            <consortium name="DOE Joint Genome Institute"/>
            <person name="Hess J."/>
            <person name="Skrede I."/>
            <person name="Wolfe B."/>
            <person name="LaButti K."/>
            <person name="Ohm R.A."/>
            <person name="Grigoriev I.V."/>
            <person name="Pringle A."/>
        </authorList>
    </citation>
    <scope>NUCLEOTIDE SEQUENCE [LARGE SCALE GENOMIC DNA]</scope>
    <source>
        <strain evidence="2 3">SKay4041</strain>
    </source>
</reference>
<dbReference type="OrthoDB" id="3245901at2759"/>
<name>A0A2A9P1D6_9AGAR</name>
<dbReference type="AlphaFoldDB" id="A0A2A9P1D6"/>
<evidence type="ECO:0000256" key="1">
    <source>
        <dbReference type="SAM" id="MobiDB-lite"/>
    </source>
</evidence>